<dbReference type="OrthoDB" id="199191at2157"/>
<feature type="compositionally biased region" description="Acidic residues" evidence="1">
    <location>
        <begin position="1"/>
        <end position="13"/>
    </location>
</feature>
<reference evidence="3 4" key="1">
    <citation type="submission" date="2020-07" db="EMBL/GenBank/DDBJ databases">
        <title>Natrinema (YPL30) sp. nov. and Haloterrigena xxxxxx (YPL8) sp. nov., isolated from a salt mine.</title>
        <authorList>
            <person name="Cui H."/>
        </authorList>
    </citation>
    <scope>NUCLEOTIDE SEQUENCE [LARGE SCALE GENOMIC DNA]</scope>
    <source>
        <strain evidence="3 4">YPL13</strain>
    </source>
</reference>
<dbReference type="RefSeq" id="WP_180842183.1">
    <property type="nucleotide sequence ID" value="NZ_CP059154.1"/>
</dbReference>
<evidence type="ECO:0000313" key="3">
    <source>
        <dbReference type="EMBL" id="QLK27015.1"/>
    </source>
</evidence>
<organism evidence="3 4">
    <name type="scientific">Natrinema zhouii</name>
    <dbReference type="NCBI Taxonomy" id="1710539"/>
    <lineage>
        <taxon>Archaea</taxon>
        <taxon>Methanobacteriati</taxon>
        <taxon>Methanobacteriota</taxon>
        <taxon>Stenosarchaea group</taxon>
        <taxon>Halobacteria</taxon>
        <taxon>Halobacteriales</taxon>
        <taxon>Natrialbaceae</taxon>
        <taxon>Natrinema</taxon>
    </lineage>
</organism>
<name>A0A7D6CQ44_9EURY</name>
<gene>
    <name evidence="3" type="ORF">HYG81_05240</name>
</gene>
<accession>A0A7D6CQ44</accession>
<feature type="domain" description="DUF8009" evidence="2">
    <location>
        <begin position="11"/>
        <end position="159"/>
    </location>
</feature>
<protein>
    <recommendedName>
        <fullName evidence="2">DUF8009 domain-containing protein</fullName>
    </recommendedName>
</protein>
<dbReference type="InterPro" id="IPR058322">
    <property type="entry name" value="DUF8009"/>
</dbReference>
<dbReference type="EMBL" id="CP059154">
    <property type="protein sequence ID" value="QLK27015.1"/>
    <property type="molecule type" value="Genomic_DNA"/>
</dbReference>
<dbReference type="AlphaFoldDB" id="A0A7D6CQ44"/>
<feature type="compositionally biased region" description="Acidic residues" evidence="1">
    <location>
        <begin position="97"/>
        <end position="115"/>
    </location>
</feature>
<evidence type="ECO:0000256" key="1">
    <source>
        <dbReference type="SAM" id="MobiDB-lite"/>
    </source>
</evidence>
<dbReference type="KEGG" id="nay:HYG81_05240"/>
<feature type="region of interest" description="Disordered" evidence="1">
    <location>
        <begin position="1"/>
        <end position="21"/>
    </location>
</feature>
<dbReference type="GeneID" id="56142587"/>
<proteinExistence type="predicted"/>
<evidence type="ECO:0000313" key="4">
    <source>
        <dbReference type="Proteomes" id="UP000510869"/>
    </source>
</evidence>
<keyword evidence="4" id="KW-1185">Reference proteome</keyword>
<sequence>MVEDDDPSVDADDPSAIRSIALSPDDAVDAYAYSRENPGEAVLRVTPPFHGRMRARIHVYRVDDTELTGAVHLSPADVIAEDVVAEYPDLESARAEADDDSDADDDLDEATDSEEADRIRERHAEAVEAWRERAREAIVQTVTLETDDGSHRVELKTLG</sequence>
<feature type="region of interest" description="Disordered" evidence="1">
    <location>
        <begin position="89"/>
        <end position="120"/>
    </location>
</feature>
<dbReference type="Proteomes" id="UP000510869">
    <property type="component" value="Chromosome"/>
</dbReference>
<dbReference type="Pfam" id="PF26033">
    <property type="entry name" value="DUF8009"/>
    <property type="match status" value="1"/>
</dbReference>
<evidence type="ECO:0000259" key="2">
    <source>
        <dbReference type="Pfam" id="PF26033"/>
    </source>
</evidence>